<feature type="region of interest" description="Disordered" evidence="3">
    <location>
        <begin position="141"/>
        <end position="169"/>
    </location>
</feature>
<dbReference type="PANTHER" id="PTHR11079:SF156">
    <property type="entry name" value="INACTIVE TRNA-SPECIFIC ADENOSINE DEAMINASE-LIKE PROTEIN 3-RELATED"/>
    <property type="match status" value="1"/>
</dbReference>
<protein>
    <recommendedName>
        <fullName evidence="4">CMP/dCMP-type deaminase domain-containing protein</fullName>
    </recommendedName>
</protein>
<dbReference type="GO" id="GO:0005737">
    <property type="term" value="C:cytoplasm"/>
    <property type="evidence" value="ECO:0007669"/>
    <property type="project" value="TreeGrafter"/>
</dbReference>
<sequence length="321" mass="35109">MMSRAQQEASNGMQLEEITPPDPRLAGWNADDAPVAMRCLACVVEPKQASSLIRELHDALPASSGGVAHVKRVKKGDDGSLRVVLAAEAVYDDVSNEDAYRALLTRRSELAREALEVVLVPAQPPVTRAHFEQGARLWPLARPPASDRTASPTHDDVLSEARPRLEAAERDRVQLSSLRAPGTTPKCAGGGAVLYDPLTGCESLTAADELRQLMDERTPANHPLLHAPMLVVRAQARRQRRKRSEGAPPSEAYLCTGMDVYMTDEPCVMCAMALLHSRVRRAVYRRRDSEMGGLGSVESVHALSSTNHRFRAWRVVEDGVS</sequence>
<feature type="region of interest" description="Disordered" evidence="3">
    <location>
        <begin position="1"/>
        <end position="24"/>
    </location>
</feature>
<dbReference type="PROSITE" id="PS51747">
    <property type="entry name" value="CYT_DCMP_DEAMINASES_2"/>
    <property type="match status" value="1"/>
</dbReference>
<dbReference type="InterPro" id="IPR002125">
    <property type="entry name" value="CMP_dCMP_dom"/>
</dbReference>
<dbReference type="GO" id="GO:0052717">
    <property type="term" value="F:tRNA-specific adenosine-34 deaminase activity"/>
    <property type="evidence" value="ECO:0007669"/>
    <property type="project" value="TreeGrafter"/>
</dbReference>
<proteinExistence type="inferred from homology"/>
<keyword evidence="1" id="KW-0819">tRNA processing</keyword>
<feature type="compositionally biased region" description="Polar residues" evidence="3">
    <location>
        <begin position="1"/>
        <end position="13"/>
    </location>
</feature>
<dbReference type="Pfam" id="PF00383">
    <property type="entry name" value="dCMP_cyt_deam_1"/>
    <property type="match status" value="1"/>
</dbReference>
<dbReference type="SUPFAM" id="SSF53927">
    <property type="entry name" value="Cytidine deaminase-like"/>
    <property type="match status" value="1"/>
</dbReference>
<dbReference type="Gene3D" id="3.40.140.10">
    <property type="entry name" value="Cytidine Deaminase, domain 2"/>
    <property type="match status" value="1"/>
</dbReference>
<evidence type="ECO:0000313" key="5">
    <source>
        <dbReference type="EMBL" id="CAE0694663.1"/>
    </source>
</evidence>
<dbReference type="EMBL" id="HBIW01011786">
    <property type="protein sequence ID" value="CAE0694663.1"/>
    <property type="molecule type" value="Transcribed_RNA"/>
</dbReference>
<evidence type="ECO:0000313" key="7">
    <source>
        <dbReference type="Proteomes" id="UP000789595"/>
    </source>
</evidence>
<reference evidence="6" key="2">
    <citation type="submission" date="2021-11" db="EMBL/GenBank/DDBJ databases">
        <authorList>
            <consortium name="Genoscope - CEA"/>
            <person name="William W."/>
        </authorList>
    </citation>
    <scope>NUCLEOTIDE SEQUENCE</scope>
</reference>
<feature type="domain" description="CMP/dCMP-type deaminase" evidence="4">
    <location>
        <begin position="162"/>
        <end position="297"/>
    </location>
</feature>
<evidence type="ECO:0000256" key="2">
    <source>
        <dbReference type="ARBA" id="ARBA00038160"/>
    </source>
</evidence>
<reference evidence="5" key="1">
    <citation type="submission" date="2021-01" db="EMBL/GenBank/DDBJ databases">
        <authorList>
            <person name="Corre E."/>
            <person name="Pelletier E."/>
            <person name="Niang G."/>
            <person name="Scheremetjew M."/>
            <person name="Finn R."/>
            <person name="Kale V."/>
            <person name="Holt S."/>
            <person name="Cochrane G."/>
            <person name="Meng A."/>
            <person name="Brown T."/>
            <person name="Cohen L."/>
        </authorList>
    </citation>
    <scope>NUCLEOTIDE SEQUENCE</scope>
    <source>
        <strain evidence="5">CCMP1756</strain>
    </source>
</reference>
<evidence type="ECO:0000256" key="3">
    <source>
        <dbReference type="SAM" id="MobiDB-lite"/>
    </source>
</evidence>
<dbReference type="Proteomes" id="UP000789595">
    <property type="component" value="Unassembled WGS sequence"/>
</dbReference>
<gene>
    <name evidence="5" type="ORF">PCAL00307_LOCUS10099</name>
    <name evidence="6" type="ORF">PECAL_4P22410</name>
</gene>
<evidence type="ECO:0000313" key="6">
    <source>
        <dbReference type="EMBL" id="CAH0374928.1"/>
    </source>
</evidence>
<dbReference type="PANTHER" id="PTHR11079">
    <property type="entry name" value="CYTOSINE DEAMINASE FAMILY MEMBER"/>
    <property type="match status" value="1"/>
</dbReference>
<accession>A0A7S3ZUQ9</accession>
<feature type="compositionally biased region" description="Basic and acidic residues" evidence="3">
    <location>
        <begin position="153"/>
        <end position="169"/>
    </location>
</feature>
<organism evidence="5">
    <name type="scientific">Pelagomonas calceolata</name>
    <dbReference type="NCBI Taxonomy" id="35677"/>
    <lineage>
        <taxon>Eukaryota</taxon>
        <taxon>Sar</taxon>
        <taxon>Stramenopiles</taxon>
        <taxon>Ochrophyta</taxon>
        <taxon>Pelagophyceae</taxon>
        <taxon>Pelagomonadales</taxon>
        <taxon>Pelagomonadaceae</taxon>
        <taxon>Pelagomonas</taxon>
    </lineage>
</organism>
<dbReference type="GO" id="GO:0008033">
    <property type="term" value="P:tRNA processing"/>
    <property type="evidence" value="ECO:0007669"/>
    <property type="project" value="UniProtKB-KW"/>
</dbReference>
<name>A0A7S3ZUQ9_9STRA</name>
<evidence type="ECO:0000256" key="1">
    <source>
        <dbReference type="ARBA" id="ARBA00022694"/>
    </source>
</evidence>
<dbReference type="OrthoDB" id="3180714at2759"/>
<dbReference type="GO" id="GO:0005634">
    <property type="term" value="C:nucleus"/>
    <property type="evidence" value="ECO:0007669"/>
    <property type="project" value="TreeGrafter"/>
</dbReference>
<dbReference type="InterPro" id="IPR016193">
    <property type="entry name" value="Cytidine_deaminase-like"/>
</dbReference>
<dbReference type="EMBL" id="CAKKNE010000004">
    <property type="protein sequence ID" value="CAH0374928.1"/>
    <property type="molecule type" value="Genomic_DNA"/>
</dbReference>
<evidence type="ECO:0000259" key="4">
    <source>
        <dbReference type="PROSITE" id="PS51747"/>
    </source>
</evidence>
<keyword evidence="7" id="KW-1185">Reference proteome</keyword>
<dbReference type="AlphaFoldDB" id="A0A7S3ZUQ9"/>
<comment type="similarity">
    <text evidence="2">Belongs to the cytidine and deoxycytidylate deaminase family. ADAT3 subfamily.</text>
</comment>